<dbReference type="AlphaFoldDB" id="A0A918NHI9"/>
<feature type="transmembrane region" description="Helical" evidence="2">
    <location>
        <begin position="34"/>
        <end position="56"/>
    </location>
</feature>
<reference evidence="3" key="2">
    <citation type="submission" date="2020-09" db="EMBL/GenBank/DDBJ databases">
        <authorList>
            <person name="Sun Q."/>
            <person name="Ohkuma M."/>
        </authorList>
    </citation>
    <scope>NUCLEOTIDE SEQUENCE</scope>
    <source>
        <strain evidence="3">JCM 4790</strain>
    </source>
</reference>
<evidence type="ECO:0000256" key="2">
    <source>
        <dbReference type="SAM" id="Phobius"/>
    </source>
</evidence>
<dbReference type="EMBL" id="BMVU01000007">
    <property type="protein sequence ID" value="GGX67677.1"/>
    <property type="molecule type" value="Genomic_DNA"/>
</dbReference>
<keyword evidence="2" id="KW-0472">Membrane</keyword>
<sequence length="261" mass="28508">MRVFDADRQEWVGPEQERRVAELHRRDAARQRHALRGAVTVLAVCGLAFGTWALGWKDEPGTRGWFVVLENTATDAPGPDEPDPGGTTEGPSPSSPAAPPAGYEAVQDPEGFRVAVPEGWDRGTTDAAFGFDVVHYRSPDGTRRLQVYQVEEATPDESVELYLSDAVPKPRGFEELAREDAGRDGLAAVRFEYLADSLKGEPDVGPWHVVDHRFESVDHRVYAIAGYGPDAGGREDERRLVDTALDWFCPPDTQCPAPGGG</sequence>
<evidence type="ECO:0008006" key="5">
    <source>
        <dbReference type="Google" id="ProtNLM"/>
    </source>
</evidence>
<keyword evidence="2" id="KW-0812">Transmembrane</keyword>
<keyword evidence="4" id="KW-1185">Reference proteome</keyword>
<name>A0A918NHI9_9ACTN</name>
<protein>
    <recommendedName>
        <fullName evidence="5">Serine/arginine repetitive matrix protein 2</fullName>
    </recommendedName>
</protein>
<proteinExistence type="predicted"/>
<accession>A0A918NHI9</accession>
<keyword evidence="2" id="KW-1133">Transmembrane helix</keyword>
<organism evidence="3 4">
    <name type="scientific">Streptomyces minutiscleroticus</name>
    <dbReference type="NCBI Taxonomy" id="68238"/>
    <lineage>
        <taxon>Bacteria</taxon>
        <taxon>Bacillati</taxon>
        <taxon>Actinomycetota</taxon>
        <taxon>Actinomycetes</taxon>
        <taxon>Kitasatosporales</taxon>
        <taxon>Streptomycetaceae</taxon>
        <taxon>Streptomyces</taxon>
    </lineage>
</organism>
<dbReference type="RefSeq" id="WP_190190069.1">
    <property type="nucleotide sequence ID" value="NZ_BMVU01000007.1"/>
</dbReference>
<dbReference type="Proteomes" id="UP000619244">
    <property type="component" value="Unassembled WGS sequence"/>
</dbReference>
<gene>
    <name evidence="3" type="ORF">GCM10010358_22590</name>
</gene>
<comment type="caution">
    <text evidence="3">The sequence shown here is derived from an EMBL/GenBank/DDBJ whole genome shotgun (WGS) entry which is preliminary data.</text>
</comment>
<feature type="region of interest" description="Disordered" evidence="1">
    <location>
        <begin position="73"/>
        <end position="105"/>
    </location>
</feature>
<evidence type="ECO:0000256" key="1">
    <source>
        <dbReference type="SAM" id="MobiDB-lite"/>
    </source>
</evidence>
<evidence type="ECO:0000313" key="3">
    <source>
        <dbReference type="EMBL" id="GGX67677.1"/>
    </source>
</evidence>
<evidence type="ECO:0000313" key="4">
    <source>
        <dbReference type="Proteomes" id="UP000619244"/>
    </source>
</evidence>
<reference evidence="3" key="1">
    <citation type="journal article" date="2014" name="Int. J. Syst. Evol. Microbiol.">
        <title>Complete genome sequence of Corynebacterium casei LMG S-19264T (=DSM 44701T), isolated from a smear-ripened cheese.</title>
        <authorList>
            <consortium name="US DOE Joint Genome Institute (JGI-PGF)"/>
            <person name="Walter F."/>
            <person name="Albersmeier A."/>
            <person name="Kalinowski J."/>
            <person name="Ruckert C."/>
        </authorList>
    </citation>
    <scope>NUCLEOTIDE SEQUENCE</scope>
    <source>
        <strain evidence="3">JCM 4790</strain>
    </source>
</reference>